<gene>
    <name evidence="3" type="ORF">E1298_06115</name>
</gene>
<comment type="caution">
    <text evidence="3">The sequence shown here is derived from an EMBL/GenBank/DDBJ whole genome shotgun (WGS) entry which is preliminary data.</text>
</comment>
<evidence type="ECO:0000313" key="3">
    <source>
        <dbReference type="EMBL" id="TDD94822.1"/>
    </source>
</evidence>
<organism evidence="3 4">
    <name type="scientific">Actinomadura rubrisoli</name>
    <dbReference type="NCBI Taxonomy" id="2530368"/>
    <lineage>
        <taxon>Bacteria</taxon>
        <taxon>Bacillati</taxon>
        <taxon>Actinomycetota</taxon>
        <taxon>Actinomycetes</taxon>
        <taxon>Streptosporangiales</taxon>
        <taxon>Thermomonosporaceae</taxon>
        <taxon>Actinomadura</taxon>
    </lineage>
</organism>
<dbReference type="EMBL" id="SMKU01000016">
    <property type="protein sequence ID" value="TDD94822.1"/>
    <property type="molecule type" value="Genomic_DNA"/>
</dbReference>
<dbReference type="InterPro" id="IPR036250">
    <property type="entry name" value="AcylCo_DH-like_C"/>
</dbReference>
<accession>A0A4R5CCH4</accession>
<evidence type="ECO:0000259" key="2">
    <source>
        <dbReference type="Pfam" id="PF00441"/>
    </source>
</evidence>
<feature type="domain" description="Acyl-CoA dehydrogenase/oxidase C-terminal" evidence="2">
    <location>
        <begin position="118"/>
        <end position="166"/>
    </location>
</feature>
<dbReference type="Pfam" id="PF00441">
    <property type="entry name" value="Acyl-CoA_dh_1"/>
    <property type="match status" value="1"/>
</dbReference>
<dbReference type="OrthoDB" id="3478937at2"/>
<dbReference type="Proteomes" id="UP000294513">
    <property type="component" value="Unassembled WGS sequence"/>
</dbReference>
<dbReference type="RefSeq" id="WP_131889804.1">
    <property type="nucleotide sequence ID" value="NZ_SMKU01000016.1"/>
</dbReference>
<proteinExistence type="predicted"/>
<keyword evidence="1" id="KW-0285">Flavoprotein</keyword>
<dbReference type="GO" id="GO:0016627">
    <property type="term" value="F:oxidoreductase activity, acting on the CH-CH group of donors"/>
    <property type="evidence" value="ECO:0007669"/>
    <property type="project" value="InterPro"/>
</dbReference>
<name>A0A4R5CCH4_9ACTN</name>
<sequence>MASPERARAAARADGLAAGLRCMLGAGRPVPCSARGRAVLPSGWAEAVPAWRFPGRAGTREAARIRRLPHRLAAAEDLELVEVTAAGDTPAAASPDGGGLESGGPAGGGLDAAAALDLAGVRIGVAEAALDRATAYLGERLSDGSQLIRRQLVQGSVADAATELELCAADRSGSADVHRRLSEVEWSIACLFGGGGYLLDGPARPLHLARLVADTWAAPADPGRWG</sequence>
<keyword evidence="4" id="KW-1185">Reference proteome</keyword>
<dbReference type="SUPFAM" id="SSF47203">
    <property type="entry name" value="Acyl-CoA dehydrogenase C-terminal domain-like"/>
    <property type="match status" value="1"/>
</dbReference>
<evidence type="ECO:0000313" key="4">
    <source>
        <dbReference type="Proteomes" id="UP000294513"/>
    </source>
</evidence>
<dbReference type="AlphaFoldDB" id="A0A4R5CCH4"/>
<protein>
    <recommendedName>
        <fullName evidence="2">Acyl-CoA dehydrogenase/oxidase C-terminal domain-containing protein</fullName>
    </recommendedName>
</protein>
<dbReference type="Gene3D" id="1.20.140.10">
    <property type="entry name" value="Butyryl-CoA Dehydrogenase, subunit A, domain 3"/>
    <property type="match status" value="1"/>
</dbReference>
<dbReference type="InterPro" id="IPR009075">
    <property type="entry name" value="AcylCo_DH/oxidase_C"/>
</dbReference>
<evidence type="ECO:0000256" key="1">
    <source>
        <dbReference type="ARBA" id="ARBA00022630"/>
    </source>
</evidence>
<reference evidence="3 4" key="1">
    <citation type="submission" date="2019-03" db="EMBL/GenBank/DDBJ databases">
        <title>Draft genome sequences of novel Actinobacteria.</title>
        <authorList>
            <person name="Sahin N."/>
            <person name="Ay H."/>
            <person name="Saygin H."/>
        </authorList>
    </citation>
    <scope>NUCLEOTIDE SEQUENCE [LARGE SCALE GENOMIC DNA]</scope>
    <source>
        <strain evidence="3 4">H3C3</strain>
    </source>
</reference>